<dbReference type="InterPro" id="IPR027038">
    <property type="entry name" value="RanGap"/>
</dbReference>
<evidence type="ECO:0000256" key="4">
    <source>
        <dbReference type="SAM" id="SignalP"/>
    </source>
</evidence>
<dbReference type="GO" id="GO:0005634">
    <property type="term" value="C:nucleus"/>
    <property type="evidence" value="ECO:0007669"/>
    <property type="project" value="TreeGrafter"/>
</dbReference>
<evidence type="ECO:0000256" key="3">
    <source>
        <dbReference type="ARBA" id="ARBA00022737"/>
    </source>
</evidence>
<dbReference type="InterPro" id="IPR032675">
    <property type="entry name" value="LRR_dom_sf"/>
</dbReference>
<dbReference type="GO" id="GO:0006913">
    <property type="term" value="P:nucleocytoplasmic transport"/>
    <property type="evidence" value="ECO:0007669"/>
    <property type="project" value="TreeGrafter"/>
</dbReference>
<keyword evidence="3" id="KW-0677">Repeat</keyword>
<dbReference type="AlphaFoldDB" id="K0SXV1"/>
<protein>
    <submittedName>
        <fullName evidence="5">Uncharacterized protein</fullName>
    </submittedName>
</protein>
<dbReference type="OrthoDB" id="120976at2759"/>
<accession>K0SXV1</accession>
<dbReference type="SUPFAM" id="SSF52047">
    <property type="entry name" value="RNI-like"/>
    <property type="match status" value="1"/>
</dbReference>
<keyword evidence="6" id="KW-1185">Reference proteome</keyword>
<dbReference type="GO" id="GO:0005096">
    <property type="term" value="F:GTPase activator activity"/>
    <property type="evidence" value="ECO:0007669"/>
    <property type="project" value="UniProtKB-KW"/>
</dbReference>
<keyword evidence="4" id="KW-0732">Signal</keyword>
<dbReference type="GO" id="GO:0031267">
    <property type="term" value="F:small GTPase binding"/>
    <property type="evidence" value="ECO:0007669"/>
    <property type="project" value="TreeGrafter"/>
</dbReference>
<dbReference type="SMART" id="SM00368">
    <property type="entry name" value="LRR_RI"/>
    <property type="match status" value="4"/>
</dbReference>
<comment type="caution">
    <text evidence="5">The sequence shown here is derived from an EMBL/GenBank/DDBJ whole genome shotgun (WGS) entry which is preliminary data.</text>
</comment>
<organism evidence="5 6">
    <name type="scientific">Thalassiosira oceanica</name>
    <name type="common">Marine diatom</name>
    <dbReference type="NCBI Taxonomy" id="159749"/>
    <lineage>
        <taxon>Eukaryota</taxon>
        <taxon>Sar</taxon>
        <taxon>Stramenopiles</taxon>
        <taxon>Ochrophyta</taxon>
        <taxon>Bacillariophyta</taxon>
        <taxon>Coscinodiscophyceae</taxon>
        <taxon>Thalassiosirophycidae</taxon>
        <taxon>Thalassiosirales</taxon>
        <taxon>Thalassiosiraceae</taxon>
        <taxon>Thalassiosira</taxon>
    </lineage>
</organism>
<dbReference type="InterPro" id="IPR001611">
    <property type="entry name" value="Leu-rich_rpt"/>
</dbReference>
<dbReference type="PANTHER" id="PTHR24113">
    <property type="entry name" value="RAN GTPASE-ACTIVATING PROTEIN 1"/>
    <property type="match status" value="1"/>
</dbReference>
<gene>
    <name evidence="5" type="ORF">THAOC_16285</name>
</gene>
<sequence length="543" mass="57570">MTVASSLLVRVVATLHLLVLVAAAATSTSTGVINLDSIGTYHGLTGDAVVSTIEEVDDIGGRRIDLSASQLAEDDVILLLKRVLLQCVGRGVERDNNADGGDELPPLSATVKNLDFSMNRLSPSGMVAVINEISQAQGDDTDEPHGTDSAMSFALEELDLSMNDFGGHGANQPEERYETNSQCTIKSLDLGGNKAIGDAGAVALAAALRMSEGQHTFESLGLSSCSVGDTGCSAIALAIASNPSCLTRRLDLSNNHITDEGAKLLGKSILDAKLLLPDFALDELILDNNDIGDESSETLAVAFSCGAIKSLSLRSCAVKAAGCSFFGEAVNSLSQRIQPDAATYSLDLSGNHFGTKQKKKKKGLGSVSASLIRDTATSNLKFIGKTLQGAAKSFGTTVDSDDDEDAMLGGLVEEDEGVDSCKIEACGAHSFASQFLRENHDGSRSCSSSAISIGMRQCFLEEKGCDALAATVLASKYCRLSFDVSLNDVSEDSVLSLSRNEKYQGHLNYMAEQYMDLLDMLKSRQTDYLSDFGETPFDDEYEY</sequence>
<proteinExistence type="predicted"/>
<keyword evidence="2" id="KW-0433">Leucine-rich repeat</keyword>
<evidence type="ECO:0000256" key="2">
    <source>
        <dbReference type="ARBA" id="ARBA00022614"/>
    </source>
</evidence>
<feature type="chain" id="PRO_5003837541" evidence="4">
    <location>
        <begin position="24"/>
        <end position="543"/>
    </location>
</feature>
<dbReference type="Proteomes" id="UP000266841">
    <property type="component" value="Unassembled WGS sequence"/>
</dbReference>
<dbReference type="GO" id="GO:0048471">
    <property type="term" value="C:perinuclear region of cytoplasm"/>
    <property type="evidence" value="ECO:0007669"/>
    <property type="project" value="TreeGrafter"/>
</dbReference>
<dbReference type="GO" id="GO:0005829">
    <property type="term" value="C:cytosol"/>
    <property type="evidence" value="ECO:0007669"/>
    <property type="project" value="TreeGrafter"/>
</dbReference>
<dbReference type="Pfam" id="PF13516">
    <property type="entry name" value="LRR_6"/>
    <property type="match status" value="4"/>
</dbReference>
<reference evidence="5 6" key="1">
    <citation type="journal article" date="2012" name="Genome Biol.">
        <title>Genome and low-iron response of an oceanic diatom adapted to chronic iron limitation.</title>
        <authorList>
            <person name="Lommer M."/>
            <person name="Specht M."/>
            <person name="Roy A.S."/>
            <person name="Kraemer L."/>
            <person name="Andreson R."/>
            <person name="Gutowska M.A."/>
            <person name="Wolf J."/>
            <person name="Bergner S.V."/>
            <person name="Schilhabel M.B."/>
            <person name="Klostermeier U.C."/>
            <person name="Beiko R.G."/>
            <person name="Rosenstiel P."/>
            <person name="Hippler M."/>
            <person name="Laroche J."/>
        </authorList>
    </citation>
    <scope>NUCLEOTIDE SEQUENCE [LARGE SCALE GENOMIC DNA]</scope>
    <source>
        <strain evidence="5 6">CCMP1005</strain>
    </source>
</reference>
<feature type="signal peptide" evidence="4">
    <location>
        <begin position="1"/>
        <end position="23"/>
    </location>
</feature>
<dbReference type="eggNOG" id="KOG4308">
    <property type="taxonomic scope" value="Eukaryota"/>
</dbReference>
<keyword evidence="1" id="KW-0343">GTPase activation</keyword>
<evidence type="ECO:0000313" key="5">
    <source>
        <dbReference type="EMBL" id="EJK63077.1"/>
    </source>
</evidence>
<evidence type="ECO:0000256" key="1">
    <source>
        <dbReference type="ARBA" id="ARBA00022468"/>
    </source>
</evidence>
<name>K0SXV1_THAOC</name>
<dbReference type="PANTHER" id="PTHR24113:SF12">
    <property type="entry name" value="RAN GTPASE-ACTIVATING PROTEIN 1"/>
    <property type="match status" value="1"/>
</dbReference>
<dbReference type="EMBL" id="AGNL01018454">
    <property type="protein sequence ID" value="EJK63077.1"/>
    <property type="molecule type" value="Genomic_DNA"/>
</dbReference>
<dbReference type="Gene3D" id="3.80.10.10">
    <property type="entry name" value="Ribonuclease Inhibitor"/>
    <property type="match status" value="2"/>
</dbReference>
<evidence type="ECO:0000313" key="6">
    <source>
        <dbReference type="Proteomes" id="UP000266841"/>
    </source>
</evidence>